<proteinExistence type="predicted"/>
<feature type="transmembrane region" description="Helical" evidence="5">
    <location>
        <begin position="568"/>
        <end position="596"/>
    </location>
</feature>
<feature type="transmembrane region" description="Helical" evidence="5">
    <location>
        <begin position="459"/>
        <end position="484"/>
    </location>
</feature>
<dbReference type="InterPro" id="IPR007632">
    <property type="entry name" value="Anoctamin"/>
</dbReference>
<evidence type="ECO:0000313" key="8">
    <source>
        <dbReference type="Proteomes" id="UP001642484"/>
    </source>
</evidence>
<evidence type="ECO:0000256" key="1">
    <source>
        <dbReference type="ARBA" id="ARBA00004141"/>
    </source>
</evidence>
<evidence type="ECO:0000256" key="4">
    <source>
        <dbReference type="ARBA" id="ARBA00023136"/>
    </source>
</evidence>
<keyword evidence="2 5" id="KW-0812">Transmembrane</keyword>
<dbReference type="Proteomes" id="UP001642484">
    <property type="component" value="Unassembled WGS sequence"/>
</dbReference>
<sequence length="707" mass="81797">MTDSETFRLLGSNGEITLFGVSVQSGNHEDWQFVMGFPRPVKDGDNKEFEKFVDQPGDLWKDIFPRSEPKRFDKPITMQDFSDQARKKIEEILEGPNFHCKTGNYVSIDGDEYFLKIALKEKDMLHSLAERVEARARVKPSAYEKAKVVCPTEHKVGEEFKRYESEHRNLHTKDKQDNCCPAHVLFRKALKDKLEDFEEPNVLRILRRHIINYIQIQELQKAGVVSSFFAVHQWQHLQELHNRGWNNLSRLWSWPKDGTADFIVQYTGVQVAFLFHLYNTFTRWLSGPAVLSTVNFVLRRCPFTSAREMKFVDSAYGAMLCMWTTVFLVRYNQLLNLKTYRWGMEGAEREIVPVRKEFSDEYRGSILDGLQKFAHSLLCLVFIVETIGAAQVISSVSHEAHAHPEESTRGIPNTTVILLAKYAITLNIKVVDLIWTPLSTWLSKKENWRTEPEMKSHMIVKLFAVKFVVFYYPFAHTILIQPYWGKGCDGGEMSGCVSKLRSDLYFFFVCQVLSEAFAVCMTLASVYWSVRSELKSKRAQNHKFTYLELQAKVPEYGEAEQIQDYMQLVLSFGFIAMFGVTCPSMSILCFFVTFPIKRLLAYKISYAHQRVIPRVEEGIGAWRSIMNFIAYIGVTCTCYIVIFVFSIEHMDFASKLLVFILSERALMGLKWVMETFMGTKTVAQLRAEEHNEKVLDKVLNDNDHDKP</sequence>
<gene>
    <name evidence="7" type="ORF">CCMP2556_LOCUS35832</name>
</gene>
<feature type="transmembrane region" description="Helical" evidence="5">
    <location>
        <begin position="504"/>
        <end position="528"/>
    </location>
</feature>
<feature type="transmembrane region" description="Helical" evidence="5">
    <location>
        <begin position="314"/>
        <end position="331"/>
    </location>
</feature>
<evidence type="ECO:0000256" key="2">
    <source>
        <dbReference type="ARBA" id="ARBA00022692"/>
    </source>
</evidence>
<name>A0ABP0PD30_9DINO</name>
<dbReference type="Pfam" id="PF04547">
    <property type="entry name" value="Anoctamin"/>
    <property type="match status" value="1"/>
</dbReference>
<feature type="transmembrane region" description="Helical" evidence="5">
    <location>
        <begin position="628"/>
        <end position="647"/>
    </location>
</feature>
<feature type="domain" description="Anoctamin transmembrane" evidence="6">
    <location>
        <begin position="263"/>
        <end position="680"/>
    </location>
</feature>
<protein>
    <recommendedName>
        <fullName evidence="6">Anoctamin transmembrane domain-containing protein</fullName>
    </recommendedName>
</protein>
<comment type="caution">
    <text evidence="7">The sequence shown here is derived from an EMBL/GenBank/DDBJ whole genome shotgun (WGS) entry which is preliminary data.</text>
</comment>
<dbReference type="InterPro" id="IPR049452">
    <property type="entry name" value="Anoctamin_TM"/>
</dbReference>
<accession>A0ABP0PD30</accession>
<evidence type="ECO:0000256" key="5">
    <source>
        <dbReference type="SAM" id="Phobius"/>
    </source>
</evidence>
<evidence type="ECO:0000259" key="6">
    <source>
        <dbReference type="Pfam" id="PF04547"/>
    </source>
</evidence>
<dbReference type="PANTHER" id="PTHR12308">
    <property type="entry name" value="ANOCTAMIN"/>
    <property type="match status" value="1"/>
</dbReference>
<comment type="subcellular location">
    <subcellularLocation>
        <location evidence="1">Membrane</location>
        <topology evidence="1">Multi-pass membrane protein</topology>
    </subcellularLocation>
</comment>
<keyword evidence="4 5" id="KW-0472">Membrane</keyword>
<organism evidence="7 8">
    <name type="scientific">Durusdinium trenchii</name>
    <dbReference type="NCBI Taxonomy" id="1381693"/>
    <lineage>
        <taxon>Eukaryota</taxon>
        <taxon>Sar</taxon>
        <taxon>Alveolata</taxon>
        <taxon>Dinophyceae</taxon>
        <taxon>Suessiales</taxon>
        <taxon>Symbiodiniaceae</taxon>
        <taxon>Durusdinium</taxon>
    </lineage>
</organism>
<dbReference type="EMBL" id="CAXAMN010022806">
    <property type="protein sequence ID" value="CAK9072819.1"/>
    <property type="molecule type" value="Genomic_DNA"/>
</dbReference>
<evidence type="ECO:0000313" key="7">
    <source>
        <dbReference type="EMBL" id="CAK9072819.1"/>
    </source>
</evidence>
<evidence type="ECO:0000256" key="3">
    <source>
        <dbReference type="ARBA" id="ARBA00022989"/>
    </source>
</evidence>
<keyword evidence="3 5" id="KW-1133">Transmembrane helix</keyword>
<keyword evidence="8" id="KW-1185">Reference proteome</keyword>
<reference evidence="7 8" key="1">
    <citation type="submission" date="2024-02" db="EMBL/GenBank/DDBJ databases">
        <authorList>
            <person name="Chen Y."/>
            <person name="Shah S."/>
            <person name="Dougan E. K."/>
            <person name="Thang M."/>
            <person name="Chan C."/>
        </authorList>
    </citation>
    <scope>NUCLEOTIDE SEQUENCE [LARGE SCALE GENOMIC DNA]</scope>
</reference>
<dbReference type="PANTHER" id="PTHR12308:SF73">
    <property type="entry name" value="ANOCTAMIN"/>
    <property type="match status" value="1"/>
</dbReference>